<reference evidence="1 2" key="1">
    <citation type="journal article" date="2022" name="Int. J. Syst. Evol. Microbiol.">
        <title>Prevotella herbatica sp. nov., a plant polysaccharide-decomposing anaerobic bacterium isolated from a methanogenic reactor.</title>
        <authorList>
            <person name="Uek A."/>
            <person name="Tonouchi A."/>
            <person name="Kaku N."/>
            <person name="Ueki K."/>
        </authorList>
    </citation>
    <scope>NUCLEOTIDE SEQUENCE [LARGE SCALE GENOMIC DNA]</scope>
    <source>
        <strain evidence="1 2">WR041</strain>
    </source>
</reference>
<dbReference type="Gene3D" id="3.30.470.20">
    <property type="entry name" value="ATP-grasp fold, B domain"/>
    <property type="match status" value="1"/>
</dbReference>
<dbReference type="Proteomes" id="UP001319045">
    <property type="component" value="Chromosome"/>
</dbReference>
<dbReference type="InterPro" id="IPR029465">
    <property type="entry name" value="ATPgrasp_TupA"/>
</dbReference>
<dbReference type="RefSeq" id="WP_207153355.1">
    <property type="nucleotide sequence ID" value="NZ_AP024484.1"/>
</dbReference>
<dbReference type="Pfam" id="PF14305">
    <property type="entry name" value="ATPgrasp_TupA"/>
    <property type="match status" value="1"/>
</dbReference>
<proteinExistence type="predicted"/>
<evidence type="ECO:0000313" key="2">
    <source>
        <dbReference type="Proteomes" id="UP001319045"/>
    </source>
</evidence>
<accession>A0ABN6EIL8</accession>
<protein>
    <submittedName>
        <fullName evidence="1">Glycosyl transferase</fullName>
    </submittedName>
</protein>
<keyword evidence="2" id="KW-1185">Reference proteome</keyword>
<dbReference type="EMBL" id="AP024484">
    <property type="protein sequence ID" value="BCS85726.1"/>
    <property type="molecule type" value="Genomic_DNA"/>
</dbReference>
<dbReference type="SUPFAM" id="SSF56059">
    <property type="entry name" value="Glutathione synthetase ATP-binding domain-like"/>
    <property type="match status" value="1"/>
</dbReference>
<organism evidence="1 2">
    <name type="scientific">Prevotella herbatica</name>
    <dbReference type="NCBI Taxonomy" id="2801997"/>
    <lineage>
        <taxon>Bacteria</taxon>
        <taxon>Pseudomonadati</taxon>
        <taxon>Bacteroidota</taxon>
        <taxon>Bacteroidia</taxon>
        <taxon>Bacteroidales</taxon>
        <taxon>Prevotellaceae</taxon>
        <taxon>Prevotella</taxon>
    </lineage>
</organism>
<dbReference type="GO" id="GO:0016740">
    <property type="term" value="F:transferase activity"/>
    <property type="evidence" value="ECO:0007669"/>
    <property type="project" value="UniProtKB-KW"/>
</dbReference>
<evidence type="ECO:0000313" key="1">
    <source>
        <dbReference type="EMBL" id="BCS85726.1"/>
    </source>
</evidence>
<sequence length="314" mass="37009">MSKVKKLLKKIRFVTYLNDLRIYYQCLLFPEYMAKRIYIGMCKRIPNFKNPKDINEKINYQKFHYDMKLWANLADKYLVREYVRDRGLENILIPLIAKYYSPEDFINDFDNLPEQFIIKNNNGCGDNIVVKNRDEINKSTLLSQIREWYKVGRFGVLTVEPHYTLIDETIILVEEFLVNTECSINSISKSLIDYKVWCFNGKPYCIFVGYNRNISDGSATFDLYDTSWNRMNKYMVEANPEHAVSSIELPKPQNLDYMLECASILSNGNPQARVDFYNINGHIYFGEMTMTSQGGYMNYLTQEFLLKMGQQFEV</sequence>
<keyword evidence="1" id="KW-0808">Transferase</keyword>
<name>A0ABN6EIL8_9BACT</name>
<gene>
    <name evidence="1" type="ORF">prwr041_16190</name>
</gene>